<evidence type="ECO:0000256" key="1">
    <source>
        <dbReference type="SAM" id="Phobius"/>
    </source>
</evidence>
<evidence type="ECO:0000313" key="3">
    <source>
        <dbReference type="EMBL" id="GID48644.1"/>
    </source>
</evidence>
<protein>
    <submittedName>
        <fullName evidence="3">Molybdopterin-binding protein</fullName>
    </submittedName>
</protein>
<proteinExistence type="predicted"/>
<dbReference type="CDD" id="cd00321">
    <property type="entry name" value="SO_family_Moco"/>
    <property type="match status" value="1"/>
</dbReference>
<keyword evidence="1" id="KW-0472">Membrane</keyword>
<dbReference type="Pfam" id="PF00174">
    <property type="entry name" value="Oxidored_molyb"/>
    <property type="match status" value="1"/>
</dbReference>
<dbReference type="PANTHER" id="PTHR43032">
    <property type="entry name" value="PROTEIN-METHIONINE-SULFOXIDE REDUCTASE"/>
    <property type="match status" value="1"/>
</dbReference>
<feature type="transmembrane region" description="Helical" evidence="1">
    <location>
        <begin position="12"/>
        <end position="32"/>
    </location>
</feature>
<feature type="domain" description="Oxidoreductase molybdopterin-binding" evidence="2">
    <location>
        <begin position="231"/>
        <end position="364"/>
    </location>
</feature>
<dbReference type="InterPro" id="IPR036374">
    <property type="entry name" value="OxRdtase_Mopterin-bd_sf"/>
</dbReference>
<evidence type="ECO:0000259" key="2">
    <source>
        <dbReference type="Pfam" id="PF00174"/>
    </source>
</evidence>
<accession>A0ABQ3WR40</accession>
<keyword evidence="1" id="KW-0812">Transmembrane</keyword>
<feature type="transmembrane region" description="Helical" evidence="1">
    <location>
        <begin position="95"/>
        <end position="118"/>
    </location>
</feature>
<feature type="transmembrane region" description="Helical" evidence="1">
    <location>
        <begin position="130"/>
        <end position="150"/>
    </location>
</feature>
<dbReference type="Gene3D" id="3.90.420.10">
    <property type="entry name" value="Oxidoreductase, molybdopterin-binding domain"/>
    <property type="match status" value="1"/>
</dbReference>
<dbReference type="SUPFAM" id="SSF56524">
    <property type="entry name" value="Oxidoreductase molybdopterin-binding domain"/>
    <property type="match status" value="1"/>
</dbReference>
<gene>
    <name evidence="3" type="ORF">Aca07nite_59190</name>
</gene>
<reference evidence="3" key="1">
    <citation type="submission" date="2021-01" db="EMBL/GenBank/DDBJ databases">
        <title>Whole genome shotgun sequence of Actinoplanes capillaceus NBRC 16408.</title>
        <authorList>
            <person name="Komaki H."/>
            <person name="Tamura T."/>
        </authorList>
    </citation>
    <scope>NUCLEOTIDE SEQUENCE [LARGE SCALE GENOMIC DNA]</scope>
    <source>
        <strain evidence="3">NBRC 16408</strain>
    </source>
</reference>
<name>A0ABQ3WR40_9ACTN</name>
<dbReference type="EMBL" id="BOMF01000107">
    <property type="protein sequence ID" value="GID48644.1"/>
    <property type="molecule type" value="Genomic_DNA"/>
</dbReference>
<sequence length="366" mass="38936">MRSTRLTSQVGIALAVTFAVCFVTGLISHLVQHPPGWFWWPSRPVGLYRFTQGLHVATGLATVPLLGAKLWSVYPHLFIWPPIRSIAHAAARASVGVLVAAALFQVISGVLNVARWYAPMPFFFTAGHYWGAWLVIGAMLVHIGLQLPAVRTALAARPVAEPDSDGLSRRGLLGAVGTAAGLITLTTVGQTVRPLAGLALLAPRVPHVGPQGLPVNATAIGAGVASLVVDPSYRLVVTGTRRRLSLDLAALGALPQHTADLPIACVEGWSASGQWTGVRLRDLVALAGDDPDRVAVLVESLQTGGRYRSTTVPAEHTRDPFTLVALRLAGEPLHLDHGYPARLIAPNRPGVLQTKWIGRITVLESR</sequence>
<dbReference type="PANTHER" id="PTHR43032:SF2">
    <property type="entry name" value="BLL0505 PROTEIN"/>
    <property type="match status" value="1"/>
</dbReference>
<comment type="caution">
    <text evidence="3">The sequence shown here is derived from an EMBL/GenBank/DDBJ whole genome shotgun (WGS) entry which is preliminary data.</text>
</comment>
<keyword evidence="1" id="KW-1133">Transmembrane helix</keyword>
<dbReference type="InterPro" id="IPR000572">
    <property type="entry name" value="OxRdtase_Mopterin-bd_dom"/>
</dbReference>
<feature type="transmembrane region" description="Helical" evidence="1">
    <location>
        <begin position="171"/>
        <end position="192"/>
    </location>
</feature>
<organism evidence="3">
    <name type="scientific">Actinoplanes campanulatus</name>
    <dbReference type="NCBI Taxonomy" id="113559"/>
    <lineage>
        <taxon>Bacteria</taxon>
        <taxon>Bacillati</taxon>
        <taxon>Actinomycetota</taxon>
        <taxon>Actinomycetes</taxon>
        <taxon>Micromonosporales</taxon>
        <taxon>Micromonosporaceae</taxon>
        <taxon>Actinoplanes</taxon>
    </lineage>
</organism>
<feature type="transmembrane region" description="Helical" evidence="1">
    <location>
        <begin position="52"/>
        <end position="74"/>
    </location>
</feature>